<evidence type="ECO:0000313" key="2">
    <source>
        <dbReference type="Proteomes" id="UP000078046"/>
    </source>
</evidence>
<reference evidence="1 2" key="1">
    <citation type="submission" date="2016-04" db="EMBL/GenBank/DDBJ databases">
        <title>The genome of Intoshia linei affirms orthonectids as highly simplified spiralians.</title>
        <authorList>
            <person name="Mikhailov K.V."/>
            <person name="Slusarev G.S."/>
            <person name="Nikitin M.A."/>
            <person name="Logacheva M.D."/>
            <person name="Penin A."/>
            <person name="Aleoshin V."/>
            <person name="Panchin Y.V."/>
        </authorList>
    </citation>
    <scope>NUCLEOTIDE SEQUENCE [LARGE SCALE GENOMIC DNA]</scope>
    <source>
        <strain evidence="1">Intl2013</strain>
        <tissue evidence="1">Whole animal</tissue>
    </source>
</reference>
<evidence type="ECO:0000313" key="1">
    <source>
        <dbReference type="EMBL" id="OAF66462.1"/>
    </source>
</evidence>
<accession>A0A177AY69</accession>
<name>A0A177AY69_9BILA</name>
<feature type="non-terminal residue" evidence="1">
    <location>
        <position position="114"/>
    </location>
</feature>
<gene>
    <name evidence="1" type="ORF">A3Q56_05811</name>
</gene>
<protein>
    <submittedName>
        <fullName evidence="1">Uncharacterized protein</fullName>
    </submittedName>
</protein>
<organism evidence="1 2">
    <name type="scientific">Intoshia linei</name>
    <dbReference type="NCBI Taxonomy" id="1819745"/>
    <lineage>
        <taxon>Eukaryota</taxon>
        <taxon>Metazoa</taxon>
        <taxon>Spiralia</taxon>
        <taxon>Lophotrochozoa</taxon>
        <taxon>Mesozoa</taxon>
        <taxon>Orthonectida</taxon>
        <taxon>Rhopaluridae</taxon>
        <taxon>Intoshia</taxon>
    </lineage>
</organism>
<comment type="caution">
    <text evidence="1">The sequence shown here is derived from an EMBL/GenBank/DDBJ whole genome shotgun (WGS) entry which is preliminary data.</text>
</comment>
<dbReference type="Proteomes" id="UP000078046">
    <property type="component" value="Unassembled WGS sequence"/>
</dbReference>
<keyword evidence="2" id="KW-1185">Reference proteome</keyword>
<dbReference type="EMBL" id="LWCA01000925">
    <property type="protein sequence ID" value="OAF66462.1"/>
    <property type="molecule type" value="Genomic_DNA"/>
</dbReference>
<proteinExistence type="predicted"/>
<sequence length="114" mass="12785">MSESTKLKNIDIVHKAEAERLLKKVSLTVNLCMPEVKTAKEENILLCENLNLFDNNTCCCVKKKKIIILNNISCSIKPGMTAIMEICKCRSGAIHFNQIFFDPTPVIFIHSGDS</sequence>
<dbReference type="AlphaFoldDB" id="A0A177AY69"/>